<feature type="compositionally biased region" description="Basic and acidic residues" evidence="1">
    <location>
        <begin position="48"/>
        <end position="82"/>
    </location>
</feature>
<dbReference type="AlphaFoldDB" id="W1PZK5"/>
<gene>
    <name evidence="2" type="ORF">AMTR_s00049p00220880</name>
</gene>
<feature type="region of interest" description="Disordered" evidence="1">
    <location>
        <begin position="48"/>
        <end position="97"/>
    </location>
</feature>
<accession>W1PZK5</accession>
<proteinExistence type="predicted"/>
<evidence type="ECO:0000313" key="3">
    <source>
        <dbReference type="Proteomes" id="UP000017836"/>
    </source>
</evidence>
<dbReference type="Gramene" id="ERN13828">
    <property type="protein sequence ID" value="ERN13828"/>
    <property type="gene ID" value="AMTR_s00049p00220880"/>
</dbReference>
<evidence type="ECO:0000256" key="1">
    <source>
        <dbReference type="SAM" id="MobiDB-lite"/>
    </source>
</evidence>
<dbReference type="EMBL" id="KI392567">
    <property type="protein sequence ID" value="ERN13828.1"/>
    <property type="molecule type" value="Genomic_DNA"/>
</dbReference>
<dbReference type="Proteomes" id="UP000017836">
    <property type="component" value="Unassembled WGS sequence"/>
</dbReference>
<protein>
    <submittedName>
        <fullName evidence="2">Uncharacterized protein</fullName>
    </submittedName>
</protein>
<organism evidence="2 3">
    <name type="scientific">Amborella trichopoda</name>
    <dbReference type="NCBI Taxonomy" id="13333"/>
    <lineage>
        <taxon>Eukaryota</taxon>
        <taxon>Viridiplantae</taxon>
        <taxon>Streptophyta</taxon>
        <taxon>Embryophyta</taxon>
        <taxon>Tracheophyta</taxon>
        <taxon>Spermatophyta</taxon>
        <taxon>Magnoliopsida</taxon>
        <taxon>Amborellales</taxon>
        <taxon>Amborellaceae</taxon>
        <taxon>Amborella</taxon>
    </lineage>
</organism>
<evidence type="ECO:0000313" key="2">
    <source>
        <dbReference type="EMBL" id="ERN13828.1"/>
    </source>
</evidence>
<keyword evidence="3" id="KW-1185">Reference proteome</keyword>
<reference evidence="3" key="1">
    <citation type="journal article" date="2013" name="Science">
        <title>The Amborella genome and the evolution of flowering plants.</title>
        <authorList>
            <consortium name="Amborella Genome Project"/>
        </authorList>
    </citation>
    <scope>NUCLEOTIDE SEQUENCE [LARGE SCALE GENOMIC DNA]</scope>
</reference>
<name>W1PZK5_AMBTC</name>
<sequence length="123" mass="14344">MAGDQGHHDMFKEEGASDHYCSYLHQLERTPSIYDSSPKTYEMFQRKTTHEEVGSDHLKREKEHFSSPGHTERAVEMKEENVQRSNPKPRVLKDNGIDAAAGDYIMHMHKRLEMEKLMSMKSH</sequence>
<dbReference type="HOGENOM" id="CLU_2052786_0_0_1"/>